<reference evidence="7" key="1">
    <citation type="journal article" date="2007" name="Nat. Biotechnol.">
        <title>Genome sequence of the lignocellulose-bioconverting and xylose-fermenting yeast Pichia stipitis.</title>
        <authorList>
            <person name="Jeffries T.W."/>
            <person name="Grigoriev I.V."/>
            <person name="Grimwood J."/>
            <person name="Laplaza J.M."/>
            <person name="Aerts A."/>
            <person name="Salamov A."/>
            <person name="Schmutz J."/>
            <person name="Lindquist E."/>
            <person name="Dehal P."/>
            <person name="Shapiro H."/>
            <person name="Jin Y.S."/>
            <person name="Passoth V."/>
            <person name="Richardson P.M."/>
        </authorList>
    </citation>
    <scope>NUCLEOTIDE SEQUENCE [LARGE SCALE GENOMIC DNA]</scope>
    <source>
        <strain evidence="7">CBS 6054</strain>
    </source>
</reference>
<dbReference type="Proteomes" id="UP000002258">
    <property type="component" value="Chromosome 5"/>
</dbReference>
<feature type="domain" description="HTH APSES-type" evidence="6">
    <location>
        <begin position="216"/>
        <end position="322"/>
    </location>
</feature>
<evidence type="ECO:0000313" key="8">
    <source>
        <dbReference type="Proteomes" id="UP000002258"/>
    </source>
</evidence>
<evidence type="ECO:0000256" key="3">
    <source>
        <dbReference type="ARBA" id="ARBA00023125"/>
    </source>
</evidence>
<dbReference type="PROSITE" id="PS51299">
    <property type="entry name" value="HTH_APSES"/>
    <property type="match status" value="1"/>
</dbReference>
<feature type="region of interest" description="Disordered" evidence="5">
    <location>
        <begin position="339"/>
        <end position="358"/>
    </location>
</feature>
<evidence type="ECO:0000256" key="2">
    <source>
        <dbReference type="ARBA" id="ARBA00023015"/>
    </source>
</evidence>
<evidence type="ECO:0000313" key="7">
    <source>
        <dbReference type="EMBL" id="ABN67206.2"/>
    </source>
</evidence>
<dbReference type="STRING" id="322104.A3LW08"/>
<keyword evidence="2" id="KW-0805">Transcription regulation</keyword>
<keyword evidence="8" id="KW-1185">Reference proteome</keyword>
<dbReference type="InParanoid" id="A3LW08"/>
<keyword evidence="3" id="KW-0238">DNA-binding</keyword>
<dbReference type="Gene3D" id="3.10.260.10">
    <property type="entry name" value="Transcription regulator HTH, APSES-type DNA-binding domain"/>
    <property type="match status" value="1"/>
</dbReference>
<dbReference type="InterPro" id="IPR036887">
    <property type="entry name" value="HTH_APSES_sf"/>
</dbReference>
<dbReference type="HOGENOM" id="CLU_717881_0_0_1"/>
<keyword evidence="4" id="KW-0804">Transcription</keyword>
<dbReference type="PANTHER" id="PTHR47792">
    <property type="entry name" value="PROTEIN SOK2-RELATED"/>
    <property type="match status" value="1"/>
</dbReference>
<name>A3LW08_PICST</name>
<proteinExistence type="inferred from homology"/>
<evidence type="ECO:0000256" key="4">
    <source>
        <dbReference type="ARBA" id="ARBA00023163"/>
    </source>
</evidence>
<feature type="region of interest" description="Disordered" evidence="5">
    <location>
        <begin position="168"/>
        <end position="208"/>
    </location>
</feature>
<evidence type="ECO:0000256" key="1">
    <source>
        <dbReference type="ARBA" id="ARBA00007247"/>
    </source>
</evidence>
<comment type="similarity">
    <text evidence="1">Belongs to the EFG1/PHD1/stuA family.</text>
</comment>
<dbReference type="GO" id="GO:0043565">
    <property type="term" value="F:sequence-specific DNA binding"/>
    <property type="evidence" value="ECO:0007669"/>
    <property type="project" value="TreeGrafter"/>
</dbReference>
<feature type="compositionally biased region" description="Low complexity" evidence="5">
    <location>
        <begin position="178"/>
        <end position="205"/>
    </location>
</feature>
<organism evidence="7 8">
    <name type="scientific">Scheffersomyces stipitis (strain ATCC 58785 / CBS 6054 / NBRC 10063 / NRRL Y-11545)</name>
    <name type="common">Yeast</name>
    <name type="synonym">Pichia stipitis</name>
    <dbReference type="NCBI Taxonomy" id="322104"/>
    <lineage>
        <taxon>Eukaryota</taxon>
        <taxon>Fungi</taxon>
        <taxon>Dikarya</taxon>
        <taxon>Ascomycota</taxon>
        <taxon>Saccharomycotina</taxon>
        <taxon>Pichiomycetes</taxon>
        <taxon>Debaryomycetaceae</taxon>
        <taxon>Scheffersomyces</taxon>
    </lineage>
</organism>
<dbReference type="InterPro" id="IPR018004">
    <property type="entry name" value="KilA/APSES_HTH"/>
</dbReference>
<dbReference type="AlphaFoldDB" id="A3LW08"/>
<sequence length="385" mass="43274">MSTPSQANLYNQEFTGTTASEQNLLPQSQNNTHSEIHILQQLPHQIQHSRPKSYMLNEPYIPLPPNYQAVQQNEYYTNNDYGNNLNTISPSLPLTNLTQGTSSGGQQGSAEQLSVPIQQQSIIQSQHDQHSHVYPSVFQQQQQQFYQQQQQPLGLQNPYQAQHTHMMAPSTYPKPLHNHSNSNTSTTTNSSSKISHSRNSSSSSTVQEYPDVAKPKIATVFWEDEKTICYQVRARGVLVSRREDTNFVNGTKLLNVIGMTRGKRDGILKTEKTRNVVKVGSMNLKGVWIPFDRAFEIARNEGVDEALHPLFVKDIKTFYKTKGYKLKISTEGNQIVKTPVGSPIQSTSPGTIDEKGPIRTTTPMVFNSSDALKNQNSFRTDCYES</sequence>
<evidence type="ECO:0000256" key="5">
    <source>
        <dbReference type="SAM" id="MobiDB-lite"/>
    </source>
</evidence>
<dbReference type="EMBL" id="CP000499">
    <property type="protein sequence ID" value="ABN67206.2"/>
    <property type="molecule type" value="Genomic_DNA"/>
</dbReference>
<dbReference type="eggNOG" id="ENOG502QW2C">
    <property type="taxonomic scope" value="Eukaryota"/>
</dbReference>
<dbReference type="SUPFAM" id="SSF54616">
    <property type="entry name" value="DNA-binding domain of Mlu1-box binding protein MBP1"/>
    <property type="match status" value="1"/>
</dbReference>
<dbReference type="GeneID" id="4839302"/>
<dbReference type="InterPro" id="IPR003163">
    <property type="entry name" value="Tscrpt_reg_HTH_APSES-type"/>
</dbReference>
<dbReference type="Pfam" id="PF04383">
    <property type="entry name" value="KilA-N"/>
    <property type="match status" value="1"/>
</dbReference>
<dbReference type="GO" id="GO:0003700">
    <property type="term" value="F:DNA-binding transcription factor activity"/>
    <property type="evidence" value="ECO:0007669"/>
    <property type="project" value="TreeGrafter"/>
</dbReference>
<dbReference type="RefSeq" id="XP_001385235.2">
    <property type="nucleotide sequence ID" value="XM_001385198.1"/>
</dbReference>
<accession>A3LW08</accession>
<gene>
    <name evidence="7" type="primary">EFH1</name>
    <name evidence="7" type="ORF">PICST_32309</name>
</gene>
<dbReference type="KEGG" id="pic:PICST_32309"/>
<protein>
    <submittedName>
        <fullName evidence="7">Basic helix-loop-helix transcription factor</fullName>
    </submittedName>
</protein>
<evidence type="ECO:0000259" key="6">
    <source>
        <dbReference type="PROSITE" id="PS51299"/>
    </source>
</evidence>
<dbReference type="InterPro" id="IPR029790">
    <property type="entry name" value="EFG1/Phd1/StuA"/>
</dbReference>
<feature type="region of interest" description="Disordered" evidence="5">
    <location>
        <begin position="92"/>
        <end position="114"/>
    </location>
</feature>
<dbReference type="GO" id="GO:0005634">
    <property type="term" value="C:nucleus"/>
    <property type="evidence" value="ECO:0007669"/>
    <property type="project" value="TreeGrafter"/>
</dbReference>
<dbReference type="PANTHER" id="PTHR47792:SF1">
    <property type="entry name" value="PROTEIN SOK2-RELATED"/>
    <property type="match status" value="1"/>
</dbReference>
<dbReference type="SMART" id="SM01252">
    <property type="entry name" value="KilA-N"/>
    <property type="match status" value="1"/>
</dbReference>
<dbReference type="OrthoDB" id="5407653at2759"/>
<dbReference type="GO" id="GO:0045944">
    <property type="term" value="P:positive regulation of transcription by RNA polymerase II"/>
    <property type="evidence" value="ECO:0007669"/>
    <property type="project" value="TreeGrafter"/>
</dbReference>